<keyword evidence="1" id="KW-0732">Signal</keyword>
<dbReference type="RefSeq" id="WP_099518453.1">
    <property type="nucleotide sequence ID" value="NZ_CP016808.1"/>
</dbReference>
<feature type="chain" id="PRO_5038993772" description="SLH domain-containing protein" evidence="1">
    <location>
        <begin position="26"/>
        <end position="961"/>
    </location>
</feature>
<dbReference type="AlphaFoldDB" id="A0A1B2DHR9"/>
<name>A0A1B2DHR9_9BACL</name>
<feature type="domain" description="SLH" evidence="2">
    <location>
        <begin position="897"/>
        <end position="960"/>
    </location>
</feature>
<feature type="signal peptide" evidence="1">
    <location>
        <begin position="1"/>
        <end position="25"/>
    </location>
</feature>
<evidence type="ECO:0000313" key="3">
    <source>
        <dbReference type="EMBL" id="ANY67243.1"/>
    </source>
</evidence>
<dbReference type="InterPro" id="IPR025883">
    <property type="entry name" value="Cadherin-like_domain"/>
</dbReference>
<sequence length="961" mass="100443">MFSKIQRQISVCLAALLLVSGLWPAGSPTAASGTVSTSLGPAIEMAAYELPSDVSLSYTLFAGGVSDGQAIWMAPQETDKVVKLDPVTGAMTSYNNWPAGFTKGNGAFSDIVFDGQSLWMIPSLADRIIKLDPESGAMTGYNSWPAGFNNHSPRFSGGVFDGQYIWLVPSNANSLIRLDPSTGSMTSYNDWPSGFTLPNYAFSDGIYDGQNLWLVPNTASSVIKVDTATGDMTAYDDWPSGFVKGAYAFNGAIFDGDSMWMTPYSANQVVKLDTSTGEMTGYDDWPAGFNKAGSLLGESAFDGRYIWVKASSYSQLFRIDTTTGEMEGFSDWPAGVNANPMYSAMFDGLNVWLIPLASTQVIRVSSVPVMQPAIAGDMQADLAWEPVNGAIGYKIYQSQTMGSSGAEIATVGSSVYSRTVTGLTNGMTYYYSVKAAFAGRDSSASNEVSAIPLSTDANLSHLALSDGSLNPVFDESTTVYTAAVSSNVSEITVTPEVSASTAAVTINGEAAASGAPFGPLPLTEGANIIEVKVTAQIGTTKTYTVTVTRAAATPSPTASPTPTVTPAPTPSPISGGGISGGTSSPAAVAGINLNGTLVPASTIDTTKPIAVLEASPHTGSSAVYASIPASVLAGFASKNEAFLLEIKAPYGSYRIPVQLASLIPGLQELLAENKLGAQDISFKLTLTDKSGDSALRGTLTSSLPDGKLLGAPVHARMDIINAKTGMVLRALATFSSEMTILLPLTGDMKEIPEYWGAFRFDEATKQLAFVPARKLNIGGISFAAIRSASDGTYVVTENNVVFSDMSKHWGEPLARLAAAKGLVNGIGGGKFAPERTVTRAEFTAMLTRALGANALPASYAVDSQPLTREQMADMVAAAISKAEELPAGHADGGVINVNGYKDIASVKPAYLEAVRSIAELGIMTGTGGSRYEPQRETSRAQAAAVLIRTLIVLGKIDGLEG</sequence>
<gene>
    <name evidence="3" type="ORF">BBD42_12770</name>
</gene>
<dbReference type="Gene3D" id="2.60.40.10">
    <property type="entry name" value="Immunoglobulins"/>
    <property type="match status" value="1"/>
</dbReference>
<accession>A0A1B2DHR9</accession>
<dbReference type="Pfam" id="PF12733">
    <property type="entry name" value="Cadherin-like"/>
    <property type="match status" value="1"/>
</dbReference>
<dbReference type="InterPro" id="IPR011048">
    <property type="entry name" value="Haem_d1_sf"/>
</dbReference>
<dbReference type="Pfam" id="PF00395">
    <property type="entry name" value="SLH"/>
    <property type="match status" value="2"/>
</dbReference>
<dbReference type="SUPFAM" id="SSF49265">
    <property type="entry name" value="Fibronectin type III"/>
    <property type="match status" value="1"/>
</dbReference>
<organism evidence="3">
    <name type="scientific">Paenibacillus sp. BIHB 4019</name>
    <dbReference type="NCBI Taxonomy" id="1870819"/>
    <lineage>
        <taxon>Bacteria</taxon>
        <taxon>Bacillati</taxon>
        <taxon>Bacillota</taxon>
        <taxon>Bacilli</taxon>
        <taxon>Bacillales</taxon>
        <taxon>Paenibacillaceae</taxon>
        <taxon>Paenibacillus</taxon>
    </lineage>
</organism>
<dbReference type="PROSITE" id="PS51272">
    <property type="entry name" value="SLH"/>
    <property type="match status" value="2"/>
</dbReference>
<dbReference type="EMBL" id="CP016808">
    <property type="protein sequence ID" value="ANY67243.1"/>
    <property type="molecule type" value="Genomic_DNA"/>
</dbReference>
<reference evidence="3" key="1">
    <citation type="submission" date="2016-08" db="EMBL/GenBank/DDBJ databases">
        <title>Complete Genome Seqeunce of Paenibacillus sp. BIHB 4019 from tea rhizoplane.</title>
        <authorList>
            <person name="Thakur R."/>
            <person name="Swarnkar M.K."/>
            <person name="Gulati A."/>
        </authorList>
    </citation>
    <scope>NUCLEOTIDE SEQUENCE [LARGE SCALE GENOMIC DNA]</scope>
    <source>
        <strain evidence="3">BIHB4019</strain>
    </source>
</reference>
<dbReference type="Gene3D" id="2.130.10.10">
    <property type="entry name" value="YVTN repeat-like/Quinoprotein amine dehydrogenase"/>
    <property type="match status" value="1"/>
</dbReference>
<dbReference type="InterPro" id="IPR003961">
    <property type="entry name" value="FN3_dom"/>
</dbReference>
<proteinExistence type="predicted"/>
<dbReference type="SUPFAM" id="SSF51004">
    <property type="entry name" value="C-terminal (heme d1) domain of cytochrome cd1-nitrite reductase"/>
    <property type="match status" value="1"/>
</dbReference>
<dbReference type="PANTHER" id="PTHR40274:SF3">
    <property type="entry name" value="VIRGINIAMYCIN B LYASE"/>
    <property type="match status" value="1"/>
</dbReference>
<dbReference type="InterPro" id="IPR051344">
    <property type="entry name" value="Vgb"/>
</dbReference>
<evidence type="ECO:0000259" key="2">
    <source>
        <dbReference type="PROSITE" id="PS51272"/>
    </source>
</evidence>
<dbReference type="InterPro" id="IPR015943">
    <property type="entry name" value="WD40/YVTN_repeat-like_dom_sf"/>
</dbReference>
<evidence type="ECO:0000256" key="1">
    <source>
        <dbReference type="SAM" id="SignalP"/>
    </source>
</evidence>
<dbReference type="PANTHER" id="PTHR40274">
    <property type="entry name" value="VIRGINIAMYCIN B LYASE"/>
    <property type="match status" value="1"/>
</dbReference>
<dbReference type="InterPro" id="IPR036116">
    <property type="entry name" value="FN3_sf"/>
</dbReference>
<protein>
    <recommendedName>
        <fullName evidence="2">SLH domain-containing protein</fullName>
    </recommendedName>
</protein>
<dbReference type="InterPro" id="IPR001119">
    <property type="entry name" value="SLH_dom"/>
</dbReference>
<feature type="domain" description="SLH" evidence="2">
    <location>
        <begin position="797"/>
        <end position="860"/>
    </location>
</feature>
<dbReference type="CDD" id="cd00063">
    <property type="entry name" value="FN3"/>
    <property type="match status" value="1"/>
</dbReference>
<dbReference type="InterPro" id="IPR013783">
    <property type="entry name" value="Ig-like_fold"/>
</dbReference>